<evidence type="ECO:0000256" key="12">
    <source>
        <dbReference type="SAM" id="MobiDB-lite"/>
    </source>
</evidence>
<dbReference type="OrthoDB" id="10266042at2759"/>
<evidence type="ECO:0000256" key="4">
    <source>
        <dbReference type="ARBA" id="ARBA00022490"/>
    </source>
</evidence>
<comment type="subcellular location">
    <subcellularLocation>
        <location evidence="10 11">Cytoplasm</location>
    </subcellularLocation>
    <subcellularLocation>
        <location evidence="10 11">Cytoplasmic vesicle</location>
        <location evidence="10 11">COPI-coated vesicle membrane</location>
        <topology evidence="10 11">Peripheral membrane protein</topology>
        <orientation evidence="10 11">Cytoplasmic side</orientation>
    </subcellularLocation>
    <subcellularLocation>
        <location evidence="10 11">Golgi apparatus membrane</location>
        <topology evidence="10 11">Peripheral membrane protein</topology>
        <orientation evidence="10 11">Cytoplasmic side</orientation>
    </subcellularLocation>
</comment>
<dbReference type="InterPro" id="IPR022775">
    <property type="entry name" value="AP_mu_sigma_su"/>
</dbReference>
<comment type="similarity">
    <text evidence="1 10">Belongs to the adaptor complexes medium subunit family. Delta-COP subfamily.</text>
</comment>
<feature type="domain" description="MHD" evidence="13">
    <location>
        <begin position="268"/>
        <end position="504"/>
    </location>
</feature>
<keyword evidence="7 10" id="KW-0333">Golgi apparatus</keyword>
<accession>A0A2P6MWZ9</accession>
<dbReference type="PANTHER" id="PTHR10121:SF0">
    <property type="entry name" value="COATOMER SUBUNIT DELTA"/>
    <property type="match status" value="1"/>
</dbReference>
<dbReference type="GO" id="GO:0000139">
    <property type="term" value="C:Golgi membrane"/>
    <property type="evidence" value="ECO:0007669"/>
    <property type="project" value="UniProtKB-SubCell"/>
</dbReference>
<feature type="compositionally biased region" description="Polar residues" evidence="12">
    <location>
        <begin position="184"/>
        <end position="204"/>
    </location>
</feature>
<evidence type="ECO:0000259" key="13">
    <source>
        <dbReference type="PROSITE" id="PS51072"/>
    </source>
</evidence>
<dbReference type="GO" id="GO:0030126">
    <property type="term" value="C:COPI vesicle coat"/>
    <property type="evidence" value="ECO:0007669"/>
    <property type="project" value="UniProtKB-UniRule"/>
</dbReference>
<dbReference type="FunCoup" id="A0A2P6MWZ9">
    <property type="interactions" value="1102"/>
</dbReference>
<dbReference type="SUPFAM" id="SSF49447">
    <property type="entry name" value="Second domain of Mu2 adaptin subunit (ap50) of ap2 adaptor"/>
    <property type="match status" value="1"/>
</dbReference>
<dbReference type="InterPro" id="IPR036168">
    <property type="entry name" value="AP2_Mu_C_sf"/>
</dbReference>
<evidence type="ECO:0000256" key="2">
    <source>
        <dbReference type="ARBA" id="ARBA00011775"/>
    </source>
</evidence>
<feature type="compositionally biased region" description="Low complexity" evidence="12">
    <location>
        <begin position="243"/>
        <end position="266"/>
    </location>
</feature>
<comment type="subunit">
    <text evidence="2 10">Oligomeric complex that consists of at least the alpha, beta, beta', gamma, delta, epsilon and zeta subunits.</text>
</comment>
<dbReference type="GO" id="GO:0015031">
    <property type="term" value="P:protein transport"/>
    <property type="evidence" value="ECO:0007669"/>
    <property type="project" value="UniProtKB-KW"/>
</dbReference>
<evidence type="ECO:0000256" key="5">
    <source>
        <dbReference type="ARBA" id="ARBA00022892"/>
    </source>
</evidence>
<evidence type="ECO:0000256" key="3">
    <source>
        <dbReference type="ARBA" id="ARBA00022448"/>
    </source>
</evidence>
<evidence type="ECO:0000256" key="1">
    <source>
        <dbReference type="ARBA" id="ARBA00010516"/>
    </source>
</evidence>
<dbReference type="CDD" id="cd09254">
    <property type="entry name" value="AP_delta-COPI_MHD"/>
    <property type="match status" value="1"/>
</dbReference>
<evidence type="ECO:0000256" key="7">
    <source>
        <dbReference type="ARBA" id="ARBA00023034"/>
    </source>
</evidence>
<dbReference type="Proteomes" id="UP000241769">
    <property type="component" value="Unassembled WGS sequence"/>
</dbReference>
<feature type="region of interest" description="Disordered" evidence="12">
    <location>
        <begin position="161"/>
        <end position="268"/>
    </location>
</feature>
<evidence type="ECO:0000256" key="6">
    <source>
        <dbReference type="ARBA" id="ARBA00022927"/>
    </source>
</evidence>
<dbReference type="Pfam" id="PF00928">
    <property type="entry name" value="Adap_comp_sub"/>
    <property type="match status" value="1"/>
</dbReference>
<dbReference type="GO" id="GO:0051645">
    <property type="term" value="P:Golgi localization"/>
    <property type="evidence" value="ECO:0007669"/>
    <property type="project" value="TreeGrafter"/>
</dbReference>
<proteinExistence type="inferred from homology"/>
<dbReference type="Pfam" id="PF01217">
    <property type="entry name" value="Clat_adaptor_s"/>
    <property type="match status" value="1"/>
</dbReference>
<protein>
    <recommendedName>
        <fullName evidence="10">Coatomer subunit delta</fullName>
    </recommendedName>
</protein>
<dbReference type="InterPro" id="IPR028565">
    <property type="entry name" value="MHD"/>
</dbReference>
<evidence type="ECO:0000256" key="10">
    <source>
        <dbReference type="RuleBase" id="RU364018"/>
    </source>
</evidence>
<feature type="compositionally biased region" description="Basic and acidic residues" evidence="12">
    <location>
        <begin position="208"/>
        <end position="221"/>
    </location>
</feature>
<keyword evidence="3 10" id="KW-0813">Transport</keyword>
<dbReference type="PANTHER" id="PTHR10121">
    <property type="entry name" value="COATOMER SUBUNIT DELTA"/>
    <property type="match status" value="1"/>
</dbReference>
<comment type="function">
    <text evidence="10">The coatomer is a cytosolic protein complex that binds to dilysine motifs and reversibly associates with Golgi non-clathrin-coated vesicles, which further mediate biosynthetic protein transport from the ER, via the Golgi up to the trans Golgi network. Coatomer complex is required for budding from Golgi membranes, and is essential for the retrograde Golgi-to-ER transport of dilysine-tagged proteins.</text>
</comment>
<evidence type="ECO:0000256" key="8">
    <source>
        <dbReference type="ARBA" id="ARBA00023136"/>
    </source>
</evidence>
<evidence type="ECO:0000313" key="14">
    <source>
        <dbReference type="EMBL" id="PRP76234.1"/>
    </source>
</evidence>
<evidence type="ECO:0000256" key="11">
    <source>
        <dbReference type="RuleBase" id="RU366052"/>
    </source>
</evidence>
<name>A0A2P6MWZ9_9EUKA</name>
<dbReference type="PROSITE" id="PS51072">
    <property type="entry name" value="MHD"/>
    <property type="match status" value="1"/>
</dbReference>
<dbReference type="FunFam" id="3.30.450.60:FF:000003">
    <property type="entry name" value="Coatomer subunit delta"/>
    <property type="match status" value="1"/>
</dbReference>
<keyword evidence="4 10" id="KW-0963">Cytoplasm</keyword>
<keyword evidence="15" id="KW-1185">Reference proteome</keyword>
<evidence type="ECO:0000256" key="9">
    <source>
        <dbReference type="ARBA" id="ARBA00023329"/>
    </source>
</evidence>
<feature type="compositionally biased region" description="Basic and acidic residues" evidence="12">
    <location>
        <begin position="162"/>
        <end position="183"/>
    </location>
</feature>
<dbReference type="SUPFAM" id="SSF64356">
    <property type="entry name" value="SNARE-like"/>
    <property type="match status" value="1"/>
</dbReference>
<keyword evidence="6 10" id="KW-0653">Protein transport</keyword>
<keyword evidence="5 10" id="KW-0931">ER-Golgi transport</keyword>
<dbReference type="InParanoid" id="A0A2P6MWZ9"/>
<sequence length="504" mass="55746">MLILNQVVLAAAVTTKSGKALLSRQFVELTKARIEGLLAAFPKLIGSEKQHTFIETDSIRYVYQPLESLYVLLLTNKSSNILEDLDSLHLLAKIVPEYCSVLEEKEITRKAFEIIFAFDEAVAMGYKERVNIQQIKHFTAMESNDELRYKSEQKTKMLQAKKAADKARKEMDKKRASDRKHGISSDTMSHVTNTSSNMRSTFQNEPVVETKREAPKVESKPSGRGLQLGKTKKAAGLDKILQEEGGSSAAAESVSSSSKQESLSSGPAEKVSVQVLEKIVLEAENDGALENMVVTGELIVTVFDSQYSKVKVKVRPSDAKEFQYKSHPNMDKGLFTNKNVLALKDDSKFYPNATPSPVLKWRYATKDEDAVPLTISIWPSVSGKNVTVPVEFEKKVGFDLYDVTITIPLPSSPIIGESSGTCDYDQKKGLLHWHIPLIDDSNSTGTLEFSVVGNASTSFLPVEVNFRSNSVFSNLTVEGVVNEDNQPVPFSQETGLSVDSYNIK</sequence>
<dbReference type="EMBL" id="MDYQ01000339">
    <property type="protein sequence ID" value="PRP76234.1"/>
    <property type="molecule type" value="Genomic_DNA"/>
</dbReference>
<dbReference type="AlphaFoldDB" id="A0A2P6MWZ9"/>
<dbReference type="InterPro" id="IPR027059">
    <property type="entry name" value="Coatomer_dsu"/>
</dbReference>
<organism evidence="14 15">
    <name type="scientific">Planoprotostelium fungivorum</name>
    <dbReference type="NCBI Taxonomy" id="1890364"/>
    <lineage>
        <taxon>Eukaryota</taxon>
        <taxon>Amoebozoa</taxon>
        <taxon>Evosea</taxon>
        <taxon>Variosea</taxon>
        <taxon>Cavosteliida</taxon>
        <taxon>Cavosteliaceae</taxon>
        <taxon>Planoprotostelium</taxon>
    </lineage>
</organism>
<gene>
    <name evidence="14" type="ORF">PROFUN_15319</name>
</gene>
<comment type="caution">
    <text evidence="14">The sequence shown here is derived from an EMBL/GenBank/DDBJ whole genome shotgun (WGS) entry which is preliminary data.</text>
</comment>
<dbReference type="CDD" id="cd14830">
    <property type="entry name" value="Delta_COP_N"/>
    <property type="match status" value="1"/>
</dbReference>
<dbReference type="InterPro" id="IPR011012">
    <property type="entry name" value="Longin-like_dom_sf"/>
</dbReference>
<dbReference type="STRING" id="1890364.A0A2P6MWZ9"/>
<keyword evidence="9 10" id="KW-0968">Cytoplasmic vesicle</keyword>
<dbReference type="GO" id="GO:0006890">
    <property type="term" value="P:retrograde vesicle-mediated transport, Golgi to endoplasmic reticulum"/>
    <property type="evidence" value="ECO:0007669"/>
    <property type="project" value="UniProtKB-UniRule"/>
</dbReference>
<dbReference type="Gene3D" id="2.60.40.1170">
    <property type="entry name" value="Mu homology domain, subdomain B"/>
    <property type="match status" value="2"/>
</dbReference>
<dbReference type="Gene3D" id="3.30.450.60">
    <property type="match status" value="1"/>
</dbReference>
<evidence type="ECO:0000313" key="15">
    <source>
        <dbReference type="Proteomes" id="UP000241769"/>
    </source>
</evidence>
<reference evidence="14 15" key="1">
    <citation type="journal article" date="2018" name="Genome Biol. Evol.">
        <title>Multiple Roots of Fruiting Body Formation in Amoebozoa.</title>
        <authorList>
            <person name="Hillmann F."/>
            <person name="Forbes G."/>
            <person name="Novohradska S."/>
            <person name="Ferling I."/>
            <person name="Riege K."/>
            <person name="Groth M."/>
            <person name="Westermann M."/>
            <person name="Marz M."/>
            <person name="Spaller T."/>
            <person name="Winckler T."/>
            <person name="Schaap P."/>
            <person name="Glockner G."/>
        </authorList>
    </citation>
    <scope>NUCLEOTIDE SEQUENCE [LARGE SCALE GENOMIC DNA]</scope>
    <source>
        <strain evidence="14 15">Jena</strain>
    </source>
</reference>
<dbReference type="GO" id="GO:0006888">
    <property type="term" value="P:endoplasmic reticulum to Golgi vesicle-mediated transport"/>
    <property type="evidence" value="ECO:0007669"/>
    <property type="project" value="TreeGrafter"/>
</dbReference>
<keyword evidence="8 10" id="KW-0472">Membrane</keyword>